<evidence type="ECO:0000256" key="2">
    <source>
        <dbReference type="ARBA" id="ARBA00022692"/>
    </source>
</evidence>
<keyword evidence="4 5" id="KW-0472">Membrane</keyword>
<proteinExistence type="predicted"/>
<evidence type="ECO:0000259" key="6">
    <source>
        <dbReference type="Pfam" id="PF07298"/>
    </source>
</evidence>
<reference evidence="7" key="1">
    <citation type="submission" date="2022-05" db="EMBL/GenBank/DDBJ databases">
        <authorList>
            <person name="Jo J.-H."/>
            <person name="Im W.-T."/>
        </authorList>
    </citation>
    <scope>NUCLEOTIDE SEQUENCE</scope>
    <source>
        <strain evidence="7">SE158</strain>
    </source>
</reference>
<keyword evidence="8" id="KW-1185">Reference proteome</keyword>
<protein>
    <submittedName>
        <fullName evidence="7">NnrU family protein</fullName>
    </submittedName>
</protein>
<evidence type="ECO:0000256" key="1">
    <source>
        <dbReference type="ARBA" id="ARBA00004141"/>
    </source>
</evidence>
<dbReference type="Pfam" id="PF07298">
    <property type="entry name" value="NnrU"/>
    <property type="match status" value="1"/>
</dbReference>
<comment type="caution">
    <text evidence="7">The sequence shown here is derived from an EMBL/GenBank/DDBJ whole genome shotgun (WGS) entry which is preliminary data.</text>
</comment>
<evidence type="ECO:0000256" key="5">
    <source>
        <dbReference type="SAM" id="Phobius"/>
    </source>
</evidence>
<keyword evidence="2 5" id="KW-0812">Transmembrane</keyword>
<comment type="subcellular location">
    <subcellularLocation>
        <location evidence="1">Membrane</location>
        <topology evidence="1">Multi-pass membrane protein</topology>
    </subcellularLocation>
</comment>
<evidence type="ECO:0000313" key="7">
    <source>
        <dbReference type="EMBL" id="MCL6682341.1"/>
    </source>
</evidence>
<evidence type="ECO:0000256" key="3">
    <source>
        <dbReference type="ARBA" id="ARBA00022989"/>
    </source>
</evidence>
<keyword evidence="3 5" id="KW-1133">Transmembrane helix</keyword>
<dbReference type="Proteomes" id="UP001165363">
    <property type="component" value="Unassembled WGS sequence"/>
</dbReference>
<evidence type="ECO:0000256" key="4">
    <source>
        <dbReference type="ARBA" id="ARBA00023136"/>
    </source>
</evidence>
<evidence type="ECO:0000313" key="8">
    <source>
        <dbReference type="Proteomes" id="UP001165363"/>
    </source>
</evidence>
<sequence>MGLVLSAIAFLGTHFLMSHPLRAPLVRAMGEGPFRVVYSLVAILTFGAMIYFYGKIGREPPLWDVGEAGWIAGTLLMWLGSILFVGSFVGNPALPGMRGPSGAPPRGVFAITRHPMMWGFALWGIVHLALVAIPKALFLDGSIILLALAGAAGQDRKKEKLLGDRWYAWVAHTSFIPFARGIRSPGALAFVGGTVLWLGATWLHPGHAAGVWRWIG</sequence>
<feature type="transmembrane region" description="Helical" evidence="5">
    <location>
        <begin position="68"/>
        <end position="89"/>
    </location>
</feature>
<dbReference type="EMBL" id="JAMGBD010000001">
    <property type="protein sequence ID" value="MCL6682341.1"/>
    <property type="molecule type" value="Genomic_DNA"/>
</dbReference>
<feature type="domain" description="NnrU" evidence="6">
    <location>
        <begin position="3"/>
        <end position="205"/>
    </location>
</feature>
<feature type="transmembrane region" description="Helical" evidence="5">
    <location>
        <begin position="38"/>
        <end position="56"/>
    </location>
</feature>
<accession>A0ABT0RI80</accession>
<gene>
    <name evidence="7" type="ORF">LZ536_00285</name>
</gene>
<feature type="transmembrane region" description="Helical" evidence="5">
    <location>
        <begin position="120"/>
        <end position="148"/>
    </location>
</feature>
<dbReference type="Gene3D" id="1.20.120.1630">
    <property type="match status" value="1"/>
</dbReference>
<organism evidence="7 8">
    <name type="scientific">Sphingomonas alba</name>
    <dbReference type="NCBI Taxonomy" id="2908208"/>
    <lineage>
        <taxon>Bacteria</taxon>
        <taxon>Pseudomonadati</taxon>
        <taxon>Pseudomonadota</taxon>
        <taxon>Alphaproteobacteria</taxon>
        <taxon>Sphingomonadales</taxon>
        <taxon>Sphingomonadaceae</taxon>
        <taxon>Sphingomonas</taxon>
    </lineage>
</organism>
<name>A0ABT0RI80_9SPHN</name>
<dbReference type="InterPro" id="IPR009915">
    <property type="entry name" value="NnrU_dom"/>
</dbReference>